<gene>
    <name evidence="1" type="primary">169</name>
    <name evidence="1" type="ORF">PBI_DUKE13_169</name>
</gene>
<evidence type="ECO:0000313" key="1">
    <source>
        <dbReference type="EMBL" id="AZS07506.1"/>
    </source>
</evidence>
<proteinExistence type="predicted"/>
<name>A0A3S9UB55_9CAUD</name>
<accession>A0A3S9UB55</accession>
<evidence type="ECO:0000313" key="2">
    <source>
        <dbReference type="Proteomes" id="UP000287876"/>
    </source>
</evidence>
<dbReference type="EMBL" id="MK279849">
    <property type="protein sequence ID" value="AZS07506.1"/>
    <property type="molecule type" value="Genomic_DNA"/>
</dbReference>
<reference evidence="1 2" key="1">
    <citation type="submission" date="2018-12" db="EMBL/GenBank/DDBJ databases">
        <authorList>
            <person name="Betsko A.J."/>
            <person name="Stoner T.H."/>
            <person name="Garlena R.A."/>
            <person name="Russell D.A."/>
            <person name="Pope W.H."/>
            <person name="Jacobs-Sera D."/>
            <person name="Hatfull G.F."/>
        </authorList>
    </citation>
    <scope>NUCLEOTIDE SEQUENCE [LARGE SCALE GENOMIC DNA]</scope>
</reference>
<dbReference type="Proteomes" id="UP000287876">
    <property type="component" value="Segment"/>
</dbReference>
<protein>
    <submittedName>
        <fullName evidence="1">Uncharacterized protein</fullName>
    </submittedName>
</protein>
<organism evidence="1 2">
    <name type="scientific">Mycobacterium phage Duke13</name>
    <dbReference type="NCBI Taxonomy" id="2499038"/>
    <lineage>
        <taxon>Viruses</taxon>
        <taxon>Duplodnaviria</taxon>
        <taxon>Heunggongvirae</taxon>
        <taxon>Uroviricota</taxon>
        <taxon>Caudoviricetes</taxon>
        <taxon>Omegavirus</taxon>
        <taxon>Omegavirus baka</taxon>
    </lineage>
</organism>
<sequence>MSLTDRLAARRQHATLSNQGCATCKWLATRSNQERADIDAWIDAGLSLTPLHEECVAEGLPVGLSAFTGHVRKCHKR</sequence>